<dbReference type="SUPFAM" id="SSF55681">
    <property type="entry name" value="Class II aaRS and biotin synthetases"/>
    <property type="match status" value="1"/>
</dbReference>
<dbReference type="Pfam" id="PF00587">
    <property type="entry name" value="tRNA-synt_2b"/>
    <property type="match status" value="1"/>
</dbReference>
<gene>
    <name evidence="14" type="primary">thrS</name>
    <name evidence="14" type="ORF">EKE94_01675</name>
</gene>
<evidence type="ECO:0000256" key="1">
    <source>
        <dbReference type="ARBA" id="ARBA00008226"/>
    </source>
</evidence>
<dbReference type="PRINTS" id="PR01047">
    <property type="entry name" value="TRNASYNTHTHR"/>
</dbReference>
<dbReference type="CDD" id="cd00771">
    <property type="entry name" value="ThrRS_core"/>
    <property type="match status" value="1"/>
</dbReference>
<dbReference type="OrthoDB" id="9802304at2"/>
<proteinExistence type="inferred from homology"/>
<keyword evidence="6" id="KW-0547">Nucleotide-binding</keyword>
<evidence type="ECO:0000259" key="13">
    <source>
        <dbReference type="PROSITE" id="PS50862"/>
    </source>
</evidence>
<dbReference type="GO" id="GO:0005524">
    <property type="term" value="F:ATP binding"/>
    <property type="evidence" value="ECO:0007669"/>
    <property type="project" value="UniProtKB-KW"/>
</dbReference>
<evidence type="ECO:0000256" key="2">
    <source>
        <dbReference type="ARBA" id="ARBA00013163"/>
    </source>
</evidence>
<evidence type="ECO:0000256" key="12">
    <source>
        <dbReference type="NCBIfam" id="TIGR00418"/>
    </source>
</evidence>
<dbReference type="InterPro" id="IPR036621">
    <property type="entry name" value="Anticodon-bd_dom_sf"/>
</dbReference>
<comment type="similarity">
    <text evidence="1">Belongs to the class-II aminoacyl-tRNA synthetase family.</text>
</comment>
<dbReference type="InterPro" id="IPR045864">
    <property type="entry name" value="aa-tRNA-synth_II/BPL/LPL"/>
</dbReference>
<dbReference type="InterPro" id="IPR002320">
    <property type="entry name" value="Thr-tRNA-ligase_IIa"/>
</dbReference>
<dbReference type="InterPro" id="IPR002314">
    <property type="entry name" value="aa-tRNA-synt_IIb"/>
</dbReference>
<protein>
    <recommendedName>
        <fullName evidence="2 12">Threonine--tRNA ligase</fullName>
        <ecNumber evidence="2 12">6.1.1.3</ecNumber>
    </recommendedName>
</protein>
<dbReference type="NCBIfam" id="TIGR00418">
    <property type="entry name" value="thrS"/>
    <property type="match status" value="1"/>
</dbReference>
<evidence type="ECO:0000256" key="11">
    <source>
        <dbReference type="ARBA" id="ARBA00049515"/>
    </source>
</evidence>
<dbReference type="PANTHER" id="PTHR11451:SF44">
    <property type="entry name" value="THREONINE--TRNA LIGASE, CHLOROPLASTIC_MITOCHONDRIAL 2"/>
    <property type="match status" value="1"/>
</dbReference>
<dbReference type="Pfam" id="PF03129">
    <property type="entry name" value="HGTP_anticodon"/>
    <property type="match status" value="1"/>
</dbReference>
<keyword evidence="4 14" id="KW-0436">Ligase</keyword>
<dbReference type="SUPFAM" id="SSF52954">
    <property type="entry name" value="Class II aaRS ABD-related"/>
    <property type="match status" value="1"/>
</dbReference>
<dbReference type="GO" id="GO:0004829">
    <property type="term" value="F:threonine-tRNA ligase activity"/>
    <property type="evidence" value="ECO:0007669"/>
    <property type="project" value="UniProtKB-UniRule"/>
</dbReference>
<keyword evidence="10" id="KW-0030">Aminoacyl-tRNA synthetase</keyword>
<keyword evidence="9" id="KW-0648">Protein biosynthesis</keyword>
<evidence type="ECO:0000313" key="14">
    <source>
        <dbReference type="EMBL" id="RVV99422.1"/>
    </source>
</evidence>
<dbReference type="FunFam" id="3.30.930.10:FF:000002">
    <property type="entry name" value="Threonine--tRNA ligase"/>
    <property type="match status" value="1"/>
</dbReference>
<evidence type="ECO:0000256" key="6">
    <source>
        <dbReference type="ARBA" id="ARBA00022741"/>
    </source>
</evidence>
<comment type="catalytic activity">
    <reaction evidence="11">
        <text>tRNA(Thr) + L-threonine + ATP = L-threonyl-tRNA(Thr) + AMP + diphosphate + H(+)</text>
        <dbReference type="Rhea" id="RHEA:24624"/>
        <dbReference type="Rhea" id="RHEA-COMP:9670"/>
        <dbReference type="Rhea" id="RHEA-COMP:9704"/>
        <dbReference type="ChEBI" id="CHEBI:15378"/>
        <dbReference type="ChEBI" id="CHEBI:30616"/>
        <dbReference type="ChEBI" id="CHEBI:33019"/>
        <dbReference type="ChEBI" id="CHEBI:57926"/>
        <dbReference type="ChEBI" id="CHEBI:78442"/>
        <dbReference type="ChEBI" id="CHEBI:78534"/>
        <dbReference type="ChEBI" id="CHEBI:456215"/>
        <dbReference type="EC" id="6.1.1.3"/>
    </reaction>
</comment>
<dbReference type="InterPro" id="IPR006195">
    <property type="entry name" value="aa-tRNA-synth_II"/>
</dbReference>
<accession>A0A438AL73</accession>
<keyword evidence="15" id="KW-1185">Reference proteome</keyword>
<feature type="domain" description="Aminoacyl-transfer RNA synthetases class-II family profile" evidence="13">
    <location>
        <begin position="5"/>
        <end position="297"/>
    </location>
</feature>
<organism evidence="14 15">
    <name type="scientific">Mesobaculum littorinae</name>
    <dbReference type="NCBI Taxonomy" id="2486419"/>
    <lineage>
        <taxon>Bacteria</taxon>
        <taxon>Pseudomonadati</taxon>
        <taxon>Pseudomonadota</taxon>
        <taxon>Alphaproteobacteria</taxon>
        <taxon>Rhodobacterales</taxon>
        <taxon>Roseobacteraceae</taxon>
        <taxon>Mesobaculum</taxon>
    </lineage>
</organism>
<evidence type="ECO:0000256" key="8">
    <source>
        <dbReference type="ARBA" id="ARBA00022840"/>
    </source>
</evidence>
<keyword evidence="7" id="KW-0862">Zinc</keyword>
<reference evidence="14 15" key="1">
    <citation type="submission" date="2018-11" db="EMBL/GenBank/DDBJ databases">
        <title>Mesobaculum littorinae gen. nov., sp. nov., isolated from Littorina scabra that represents a novel genus of the order Rhodobacteraceae.</title>
        <authorList>
            <person name="Li F."/>
        </authorList>
    </citation>
    <scope>NUCLEOTIDE SEQUENCE [LARGE SCALE GENOMIC DNA]</scope>
    <source>
        <strain evidence="14 15">M0103</strain>
    </source>
</reference>
<dbReference type="GO" id="GO:0006435">
    <property type="term" value="P:threonyl-tRNA aminoacylation"/>
    <property type="evidence" value="ECO:0007669"/>
    <property type="project" value="UniProtKB-UniRule"/>
</dbReference>
<dbReference type="Gene3D" id="3.40.50.800">
    <property type="entry name" value="Anticodon-binding domain"/>
    <property type="match status" value="1"/>
</dbReference>
<sequence>MEHEDHRMLANRLDLYHMEENAPGMIYWHPAGWRIYRALEDYIRGCMRALDYEEVRSPQLLPRELWEKSGHWEKFGENMFAVPRPEGRELALKPMSCPCHLQIFNAGHRSWRDLPARYAEFGICHRDEPSGSMHGLMRSRGFEQDDAHVICRPEQVVPEVARFVGLLKKVYADLGFPDFDVMLSLRPEKRAGSEEDWDAAEAQLLDAARAAGLDPALLPGEGAFYGPKLEFALRDLQGRSWQCGTIQLDMVLPGRLEANYIGENGARHVPVMLHHAVLGSMGRFIGILLEHHRGRLPLWLAPEQVAVLPISEEQRPAAEAAYTAMRDAGLRPVMLDQAETLQRRLLIAHERLIPVHAVIGRREAAAGQIMLQDGNAKRAVALRDGVLHLKSAGSAP</sequence>
<dbReference type="InterPro" id="IPR033728">
    <property type="entry name" value="ThrRS_core"/>
</dbReference>
<evidence type="ECO:0000256" key="9">
    <source>
        <dbReference type="ARBA" id="ARBA00022917"/>
    </source>
</evidence>
<keyword evidence="3" id="KW-0963">Cytoplasm</keyword>
<keyword evidence="5" id="KW-0479">Metal-binding</keyword>
<comment type="caution">
    <text evidence="14">The sequence shown here is derived from an EMBL/GenBank/DDBJ whole genome shotgun (WGS) entry which is preliminary data.</text>
</comment>
<evidence type="ECO:0000313" key="15">
    <source>
        <dbReference type="Proteomes" id="UP000285908"/>
    </source>
</evidence>
<dbReference type="Gene3D" id="3.30.930.10">
    <property type="entry name" value="Bira Bifunctional Protein, Domain 2"/>
    <property type="match status" value="1"/>
</dbReference>
<dbReference type="InterPro" id="IPR004154">
    <property type="entry name" value="Anticodon-bd"/>
</dbReference>
<dbReference type="EC" id="6.1.1.3" evidence="2 12"/>
<evidence type="ECO:0000256" key="3">
    <source>
        <dbReference type="ARBA" id="ARBA00022490"/>
    </source>
</evidence>
<dbReference type="AlphaFoldDB" id="A0A438AL73"/>
<evidence type="ECO:0000256" key="4">
    <source>
        <dbReference type="ARBA" id="ARBA00022598"/>
    </source>
</evidence>
<dbReference type="Proteomes" id="UP000285908">
    <property type="component" value="Unassembled WGS sequence"/>
</dbReference>
<dbReference type="PROSITE" id="PS50862">
    <property type="entry name" value="AA_TRNA_LIGASE_II"/>
    <property type="match status" value="1"/>
</dbReference>
<evidence type="ECO:0000256" key="5">
    <source>
        <dbReference type="ARBA" id="ARBA00022723"/>
    </source>
</evidence>
<dbReference type="PANTHER" id="PTHR11451">
    <property type="entry name" value="THREONINE-TRNA LIGASE"/>
    <property type="match status" value="1"/>
</dbReference>
<name>A0A438AL73_9RHOB</name>
<evidence type="ECO:0000256" key="7">
    <source>
        <dbReference type="ARBA" id="ARBA00022833"/>
    </source>
</evidence>
<evidence type="ECO:0000256" key="10">
    <source>
        <dbReference type="ARBA" id="ARBA00023146"/>
    </source>
</evidence>
<keyword evidence="8" id="KW-0067">ATP-binding</keyword>
<dbReference type="GO" id="GO:0046872">
    <property type="term" value="F:metal ion binding"/>
    <property type="evidence" value="ECO:0007669"/>
    <property type="project" value="UniProtKB-KW"/>
</dbReference>
<dbReference type="GO" id="GO:0005737">
    <property type="term" value="C:cytoplasm"/>
    <property type="evidence" value="ECO:0007669"/>
    <property type="project" value="UniProtKB-UniRule"/>
</dbReference>
<dbReference type="EMBL" id="RQXX01000001">
    <property type="protein sequence ID" value="RVV99422.1"/>
    <property type="molecule type" value="Genomic_DNA"/>
</dbReference>
<dbReference type="RefSeq" id="WP_127904864.1">
    <property type="nucleotide sequence ID" value="NZ_RQXX01000001.1"/>
</dbReference>